<name>A0A8S9PRA3_BRACR</name>
<dbReference type="EMBL" id="QGKX02001347">
    <property type="protein sequence ID" value="KAF3524535.1"/>
    <property type="molecule type" value="Genomic_DNA"/>
</dbReference>
<sequence length="59" mass="6929">MGSRGRRDFERHMCVEAEGEKRKKLQELIETEKLLELNENKTGKPLELSEDRGSHWGFV</sequence>
<organism evidence="1 2">
    <name type="scientific">Brassica cretica</name>
    <name type="common">Mustard</name>
    <dbReference type="NCBI Taxonomy" id="69181"/>
    <lineage>
        <taxon>Eukaryota</taxon>
        <taxon>Viridiplantae</taxon>
        <taxon>Streptophyta</taxon>
        <taxon>Embryophyta</taxon>
        <taxon>Tracheophyta</taxon>
        <taxon>Spermatophyta</taxon>
        <taxon>Magnoliopsida</taxon>
        <taxon>eudicotyledons</taxon>
        <taxon>Gunneridae</taxon>
        <taxon>Pentapetalae</taxon>
        <taxon>rosids</taxon>
        <taxon>malvids</taxon>
        <taxon>Brassicales</taxon>
        <taxon>Brassicaceae</taxon>
        <taxon>Brassiceae</taxon>
        <taxon>Brassica</taxon>
    </lineage>
</organism>
<accession>A0A8S9PRA3</accession>
<dbReference type="Proteomes" id="UP000712600">
    <property type="component" value="Unassembled WGS sequence"/>
</dbReference>
<reference evidence="1" key="1">
    <citation type="submission" date="2019-12" db="EMBL/GenBank/DDBJ databases">
        <title>Genome sequencing and annotation of Brassica cretica.</title>
        <authorList>
            <person name="Studholme D.J."/>
            <person name="Sarris P."/>
        </authorList>
    </citation>
    <scope>NUCLEOTIDE SEQUENCE</scope>
    <source>
        <strain evidence="1">PFS-109/04</strain>
        <tissue evidence="1">Leaf</tissue>
    </source>
</reference>
<evidence type="ECO:0000313" key="1">
    <source>
        <dbReference type="EMBL" id="KAF3524535.1"/>
    </source>
</evidence>
<gene>
    <name evidence="1" type="ORF">F2Q69_00046853</name>
</gene>
<comment type="caution">
    <text evidence="1">The sequence shown here is derived from an EMBL/GenBank/DDBJ whole genome shotgun (WGS) entry which is preliminary data.</text>
</comment>
<protein>
    <submittedName>
        <fullName evidence="1">Uncharacterized protein</fullName>
    </submittedName>
</protein>
<dbReference type="AlphaFoldDB" id="A0A8S9PRA3"/>
<proteinExistence type="predicted"/>
<evidence type="ECO:0000313" key="2">
    <source>
        <dbReference type="Proteomes" id="UP000712600"/>
    </source>
</evidence>